<proteinExistence type="predicted"/>
<organism evidence="1 2">
    <name type="scientific">Callosobruchus maculatus</name>
    <name type="common">Southern cowpea weevil</name>
    <name type="synonym">Pulse bruchid</name>
    <dbReference type="NCBI Taxonomy" id="64391"/>
    <lineage>
        <taxon>Eukaryota</taxon>
        <taxon>Metazoa</taxon>
        <taxon>Ecdysozoa</taxon>
        <taxon>Arthropoda</taxon>
        <taxon>Hexapoda</taxon>
        <taxon>Insecta</taxon>
        <taxon>Pterygota</taxon>
        <taxon>Neoptera</taxon>
        <taxon>Endopterygota</taxon>
        <taxon>Coleoptera</taxon>
        <taxon>Polyphaga</taxon>
        <taxon>Cucujiformia</taxon>
        <taxon>Chrysomeloidea</taxon>
        <taxon>Chrysomelidae</taxon>
        <taxon>Bruchinae</taxon>
        <taxon>Bruchini</taxon>
        <taxon>Callosobruchus</taxon>
    </lineage>
</organism>
<dbReference type="PANTHER" id="PTHR33939">
    <property type="entry name" value="PROTEIN CBG22215"/>
    <property type="match status" value="1"/>
</dbReference>
<reference evidence="1 2" key="1">
    <citation type="submission" date="2019-01" db="EMBL/GenBank/DDBJ databases">
        <authorList>
            <person name="Sayadi A."/>
        </authorList>
    </citation>
    <scope>NUCLEOTIDE SEQUENCE [LARGE SCALE GENOMIC DNA]</scope>
</reference>
<dbReference type="EMBL" id="CAACVG010009564">
    <property type="protein sequence ID" value="VEN53573.1"/>
    <property type="molecule type" value="Genomic_DNA"/>
</dbReference>
<dbReference type="Gene3D" id="3.30.420.10">
    <property type="entry name" value="Ribonuclease H-like superfamily/Ribonuclease H"/>
    <property type="match status" value="1"/>
</dbReference>
<feature type="non-terminal residue" evidence="1">
    <location>
        <position position="1"/>
    </location>
</feature>
<gene>
    <name evidence="1" type="ORF">CALMAC_LOCUS13341</name>
</gene>
<name>A0A653D0B6_CALMS</name>
<keyword evidence="2" id="KW-1185">Reference proteome</keyword>
<dbReference type="OrthoDB" id="10048767at2759"/>
<dbReference type="Proteomes" id="UP000410492">
    <property type="component" value="Unassembled WGS sequence"/>
</dbReference>
<protein>
    <recommendedName>
        <fullName evidence="3">Tc1-like transposase DDE domain-containing protein</fullName>
    </recommendedName>
</protein>
<dbReference type="InterPro" id="IPR036397">
    <property type="entry name" value="RNaseH_sf"/>
</dbReference>
<accession>A0A653D0B6</accession>
<evidence type="ECO:0000313" key="2">
    <source>
        <dbReference type="Proteomes" id="UP000410492"/>
    </source>
</evidence>
<dbReference type="AlphaFoldDB" id="A0A653D0B6"/>
<evidence type="ECO:0000313" key="1">
    <source>
        <dbReference type="EMBL" id="VEN53573.1"/>
    </source>
</evidence>
<dbReference type="GO" id="GO:0003676">
    <property type="term" value="F:nucleic acid binding"/>
    <property type="evidence" value="ECO:0007669"/>
    <property type="project" value="InterPro"/>
</dbReference>
<dbReference type="PANTHER" id="PTHR33939:SF1">
    <property type="entry name" value="DUF4371 DOMAIN-CONTAINING PROTEIN"/>
    <property type="match status" value="1"/>
</dbReference>
<sequence length="114" mass="13371">ILNVYKYETQKKSLTTAADDVPTNASRKLDIQNWLRSKNISFHESLLKVELLQIVNEHKAEYNKYRIDEMAKEKNKLVLRLPLYHCELNPTELVWAEIKNAVAEKKTIRSSLLM</sequence>
<evidence type="ECO:0008006" key="3">
    <source>
        <dbReference type="Google" id="ProtNLM"/>
    </source>
</evidence>